<protein>
    <submittedName>
        <fullName evidence="3">Uncharacterized protein</fullName>
    </submittedName>
</protein>
<accession>A0A562ZRR6</accession>
<gene>
    <name evidence="3" type="ORF">FN976_12265</name>
</gene>
<feature type="signal peptide" evidence="2">
    <location>
        <begin position="1"/>
        <end position="24"/>
    </location>
</feature>
<feature type="compositionally biased region" description="Polar residues" evidence="1">
    <location>
        <begin position="117"/>
        <end position="130"/>
    </location>
</feature>
<reference evidence="3 4" key="1">
    <citation type="submission" date="2019-07" db="EMBL/GenBank/DDBJ databases">
        <title>Caenimonas sedimenti sp. nov., isolated from activated sludge.</title>
        <authorList>
            <person name="Xu J."/>
        </authorList>
    </citation>
    <scope>NUCLEOTIDE SEQUENCE [LARGE SCALE GENOMIC DNA]</scope>
    <source>
        <strain evidence="3 4">HX-9-20</strain>
    </source>
</reference>
<sequence>MTKTSFTRTLLAAGLFAAAGLAQAQLTTDLPTRAGEASTFTGGAPNVATSNSPYGGLPSNPTYITVSPSNTAVLGAGPLTPVYVSPASVATDPTDDKYRMGRAAATNNVPGRAGEASTFTNGAPNVSTNN</sequence>
<dbReference type="Proteomes" id="UP000318199">
    <property type="component" value="Unassembled WGS sequence"/>
</dbReference>
<dbReference type="AlphaFoldDB" id="A0A562ZRR6"/>
<dbReference type="OrthoDB" id="8915684at2"/>
<keyword evidence="4" id="KW-1185">Reference proteome</keyword>
<evidence type="ECO:0000313" key="3">
    <source>
        <dbReference type="EMBL" id="TWO71087.1"/>
    </source>
</evidence>
<evidence type="ECO:0000256" key="2">
    <source>
        <dbReference type="SAM" id="SignalP"/>
    </source>
</evidence>
<comment type="caution">
    <text evidence="3">The sequence shown here is derived from an EMBL/GenBank/DDBJ whole genome shotgun (WGS) entry which is preliminary data.</text>
</comment>
<evidence type="ECO:0000313" key="4">
    <source>
        <dbReference type="Proteomes" id="UP000318199"/>
    </source>
</evidence>
<feature type="region of interest" description="Disordered" evidence="1">
    <location>
        <begin position="102"/>
        <end position="130"/>
    </location>
</feature>
<dbReference type="EMBL" id="VOBQ01000009">
    <property type="protein sequence ID" value="TWO71087.1"/>
    <property type="molecule type" value="Genomic_DNA"/>
</dbReference>
<organism evidence="3 4">
    <name type="scientific">Caenimonas sedimenti</name>
    <dbReference type="NCBI Taxonomy" id="2596921"/>
    <lineage>
        <taxon>Bacteria</taxon>
        <taxon>Pseudomonadati</taxon>
        <taxon>Pseudomonadota</taxon>
        <taxon>Betaproteobacteria</taxon>
        <taxon>Burkholderiales</taxon>
        <taxon>Comamonadaceae</taxon>
        <taxon>Caenimonas</taxon>
    </lineage>
</organism>
<name>A0A562ZRR6_9BURK</name>
<dbReference type="RefSeq" id="WP_145893317.1">
    <property type="nucleotide sequence ID" value="NZ_VOBQ01000009.1"/>
</dbReference>
<feature type="chain" id="PRO_5021886215" evidence="2">
    <location>
        <begin position="25"/>
        <end position="130"/>
    </location>
</feature>
<proteinExistence type="predicted"/>
<evidence type="ECO:0000256" key="1">
    <source>
        <dbReference type="SAM" id="MobiDB-lite"/>
    </source>
</evidence>
<keyword evidence="2" id="KW-0732">Signal</keyword>